<keyword evidence="2 5" id="KW-0812">Transmembrane</keyword>
<evidence type="ECO:0000256" key="4">
    <source>
        <dbReference type="ARBA" id="ARBA00023136"/>
    </source>
</evidence>
<dbReference type="InterPro" id="IPR003807">
    <property type="entry name" value="DUF202"/>
</dbReference>
<reference evidence="7 8" key="1">
    <citation type="submission" date="2020-08" db="EMBL/GenBank/DDBJ databases">
        <title>Genomic Encyclopedia of Type Strains, Phase III (KMG-III): the genomes of soil and plant-associated and newly described type strains.</title>
        <authorList>
            <person name="Whitman W."/>
        </authorList>
    </citation>
    <scope>NUCLEOTIDE SEQUENCE [LARGE SCALE GENOMIC DNA]</scope>
    <source>
        <strain evidence="7 8">CECT 8654</strain>
    </source>
</reference>
<evidence type="ECO:0000313" key="7">
    <source>
        <dbReference type="EMBL" id="MBB3048492.1"/>
    </source>
</evidence>
<proteinExistence type="predicted"/>
<evidence type="ECO:0000256" key="5">
    <source>
        <dbReference type="SAM" id="Phobius"/>
    </source>
</evidence>
<sequence>MDTLRDKLAMERTELANERTFLAYVRTSLSLIAGAAVLFQFFASVEAYVVLAWVLAVFGVVVLLVGIYRFRTVSKKLKQQAGTDTR</sequence>
<dbReference type="RefSeq" id="WP_183411276.1">
    <property type="nucleotide sequence ID" value="NZ_JACHWY010000003.1"/>
</dbReference>
<name>A0A7W4W7X2_9GAMM</name>
<feature type="transmembrane region" description="Helical" evidence="5">
    <location>
        <begin position="21"/>
        <end position="42"/>
    </location>
</feature>
<evidence type="ECO:0000256" key="1">
    <source>
        <dbReference type="ARBA" id="ARBA00004127"/>
    </source>
</evidence>
<comment type="caution">
    <text evidence="7">The sequence shown here is derived from an EMBL/GenBank/DDBJ whole genome shotgun (WGS) entry which is preliminary data.</text>
</comment>
<organism evidence="7 8">
    <name type="scientific">Litorivivens lipolytica</name>
    <dbReference type="NCBI Taxonomy" id="1524264"/>
    <lineage>
        <taxon>Bacteria</taxon>
        <taxon>Pseudomonadati</taxon>
        <taxon>Pseudomonadota</taxon>
        <taxon>Gammaproteobacteria</taxon>
        <taxon>Litorivivens</taxon>
    </lineage>
</organism>
<evidence type="ECO:0000313" key="8">
    <source>
        <dbReference type="Proteomes" id="UP000537130"/>
    </source>
</evidence>
<evidence type="ECO:0000256" key="2">
    <source>
        <dbReference type="ARBA" id="ARBA00022692"/>
    </source>
</evidence>
<feature type="domain" description="DUF202" evidence="6">
    <location>
        <begin position="12"/>
        <end position="75"/>
    </location>
</feature>
<accession>A0A7W4W7X2</accession>
<dbReference type="GO" id="GO:0012505">
    <property type="term" value="C:endomembrane system"/>
    <property type="evidence" value="ECO:0007669"/>
    <property type="project" value="UniProtKB-SubCell"/>
</dbReference>
<comment type="subcellular location">
    <subcellularLocation>
        <location evidence="1">Endomembrane system</location>
        <topology evidence="1">Multi-pass membrane protein</topology>
    </subcellularLocation>
</comment>
<dbReference type="Proteomes" id="UP000537130">
    <property type="component" value="Unassembled WGS sequence"/>
</dbReference>
<dbReference type="Pfam" id="PF02656">
    <property type="entry name" value="DUF202"/>
    <property type="match status" value="1"/>
</dbReference>
<protein>
    <submittedName>
        <fullName evidence="7">Putative membrane protein</fullName>
    </submittedName>
</protein>
<dbReference type="AlphaFoldDB" id="A0A7W4W7X2"/>
<gene>
    <name evidence="7" type="ORF">FHR99_002766</name>
</gene>
<keyword evidence="3 5" id="KW-1133">Transmembrane helix</keyword>
<evidence type="ECO:0000259" key="6">
    <source>
        <dbReference type="Pfam" id="PF02656"/>
    </source>
</evidence>
<dbReference type="EMBL" id="JACHWY010000003">
    <property type="protein sequence ID" value="MBB3048492.1"/>
    <property type="molecule type" value="Genomic_DNA"/>
</dbReference>
<keyword evidence="8" id="KW-1185">Reference proteome</keyword>
<keyword evidence="4 5" id="KW-0472">Membrane</keyword>
<feature type="transmembrane region" description="Helical" evidence="5">
    <location>
        <begin position="48"/>
        <end position="68"/>
    </location>
</feature>
<evidence type="ECO:0000256" key="3">
    <source>
        <dbReference type="ARBA" id="ARBA00022989"/>
    </source>
</evidence>